<gene>
    <name evidence="1" type="ORF">ESV24_14545</name>
</gene>
<name>A0A5C6YLM9_9FLAO</name>
<dbReference type="AlphaFoldDB" id="A0A5C6YLM9"/>
<comment type="caution">
    <text evidence="1">The sequence shown here is derived from an EMBL/GenBank/DDBJ whole genome shotgun (WGS) entry which is preliminary data.</text>
</comment>
<dbReference type="Proteomes" id="UP000321945">
    <property type="component" value="Unassembled WGS sequence"/>
</dbReference>
<dbReference type="EMBL" id="VORU01000020">
    <property type="protein sequence ID" value="TXD67910.1"/>
    <property type="molecule type" value="Genomic_DNA"/>
</dbReference>
<evidence type="ECO:0000313" key="2">
    <source>
        <dbReference type="Proteomes" id="UP000321945"/>
    </source>
</evidence>
<dbReference type="RefSeq" id="WP_160110637.1">
    <property type="nucleotide sequence ID" value="NZ_CBCRZQ010000017.1"/>
</dbReference>
<organism evidence="1 2">
    <name type="scientific">Aequorivita lipolytica</name>
    <dbReference type="NCBI Taxonomy" id="153267"/>
    <lineage>
        <taxon>Bacteria</taxon>
        <taxon>Pseudomonadati</taxon>
        <taxon>Bacteroidota</taxon>
        <taxon>Flavobacteriia</taxon>
        <taxon>Flavobacteriales</taxon>
        <taxon>Flavobacteriaceae</taxon>
        <taxon>Aequorivita</taxon>
    </lineage>
</organism>
<keyword evidence="2" id="KW-1185">Reference proteome</keyword>
<proteinExistence type="predicted"/>
<reference evidence="1 2" key="1">
    <citation type="submission" date="2019-08" db="EMBL/GenBank/DDBJ databases">
        <title>Genome of Aequorivita lipolytica Y10-2 (type strain).</title>
        <authorList>
            <person name="Bowman J.P."/>
        </authorList>
    </citation>
    <scope>NUCLEOTIDE SEQUENCE [LARGE SCALE GENOMIC DNA]</scope>
    <source>
        <strain evidence="1 2">Y10-2</strain>
    </source>
</reference>
<sequence length="59" mass="6817">MDIHAKLDELHTFADLIKDRVDVLKKEISNQGKSKKPVENKSLRLLAEARAKRAKYRIS</sequence>
<protein>
    <submittedName>
        <fullName evidence="1">Uncharacterized protein</fullName>
    </submittedName>
</protein>
<accession>A0A5C6YLM9</accession>
<evidence type="ECO:0000313" key="1">
    <source>
        <dbReference type="EMBL" id="TXD67910.1"/>
    </source>
</evidence>